<evidence type="ECO:0000256" key="3">
    <source>
        <dbReference type="ARBA" id="ARBA00022692"/>
    </source>
</evidence>
<feature type="transmembrane region" description="Helical" evidence="7">
    <location>
        <begin position="153"/>
        <end position="176"/>
    </location>
</feature>
<protein>
    <recommendedName>
        <fullName evidence="8">Major facilitator superfamily (MFS) profile domain-containing protein</fullName>
    </recommendedName>
</protein>
<dbReference type="PROSITE" id="PS00216">
    <property type="entry name" value="SUGAR_TRANSPORT_1"/>
    <property type="match status" value="1"/>
</dbReference>
<dbReference type="InterPro" id="IPR020846">
    <property type="entry name" value="MFS_dom"/>
</dbReference>
<evidence type="ECO:0000259" key="8">
    <source>
        <dbReference type="PROSITE" id="PS50850"/>
    </source>
</evidence>
<keyword evidence="5 7" id="KW-0472">Membrane</keyword>
<keyword evidence="6" id="KW-0325">Glycoprotein</keyword>
<feature type="transmembrane region" description="Helical" evidence="7">
    <location>
        <begin position="254"/>
        <end position="272"/>
    </location>
</feature>
<dbReference type="Gene3D" id="1.20.1720.10">
    <property type="entry name" value="Multidrug resistance protein D"/>
    <property type="match status" value="1"/>
</dbReference>
<dbReference type="PRINTS" id="PR01036">
    <property type="entry name" value="TCRTETB"/>
</dbReference>
<evidence type="ECO:0000256" key="2">
    <source>
        <dbReference type="ARBA" id="ARBA00022448"/>
    </source>
</evidence>
<dbReference type="EMBL" id="JAWRVE010000050">
    <property type="protein sequence ID" value="KAL1867475.1"/>
    <property type="molecule type" value="Genomic_DNA"/>
</dbReference>
<feature type="transmembrane region" description="Helical" evidence="7">
    <location>
        <begin position="498"/>
        <end position="516"/>
    </location>
</feature>
<feature type="transmembrane region" description="Helical" evidence="7">
    <location>
        <begin position="293"/>
        <end position="312"/>
    </location>
</feature>
<feature type="transmembrane region" description="Helical" evidence="7">
    <location>
        <begin position="64"/>
        <end position="84"/>
    </location>
</feature>
<dbReference type="Pfam" id="PF07690">
    <property type="entry name" value="MFS_1"/>
    <property type="match status" value="1"/>
</dbReference>
<dbReference type="PANTHER" id="PTHR23501:SF187">
    <property type="entry name" value="MAJOR FACILITATOR SUPERFAMILY (MFS) PROFILE DOMAIN-CONTAINING PROTEIN"/>
    <property type="match status" value="1"/>
</dbReference>
<keyword evidence="3 7" id="KW-0812">Transmembrane</keyword>
<feature type="domain" description="Major facilitator superfamily (MFS) profile" evidence="8">
    <location>
        <begin position="30"/>
        <end position="518"/>
    </location>
</feature>
<dbReference type="PROSITE" id="PS50850">
    <property type="entry name" value="MFS"/>
    <property type="match status" value="1"/>
</dbReference>
<accession>A0ABR3WUY9</accession>
<evidence type="ECO:0000256" key="5">
    <source>
        <dbReference type="ARBA" id="ARBA00023136"/>
    </source>
</evidence>
<dbReference type="SUPFAM" id="SSF103473">
    <property type="entry name" value="MFS general substrate transporter"/>
    <property type="match status" value="1"/>
</dbReference>
<dbReference type="InterPro" id="IPR036259">
    <property type="entry name" value="MFS_trans_sf"/>
</dbReference>
<keyword evidence="4 7" id="KW-1133">Transmembrane helix</keyword>
<evidence type="ECO:0000256" key="7">
    <source>
        <dbReference type="SAM" id="Phobius"/>
    </source>
</evidence>
<dbReference type="InterPro" id="IPR005829">
    <property type="entry name" value="Sugar_transporter_CS"/>
</dbReference>
<organism evidence="9 10">
    <name type="scientific">Diaporthe australafricana</name>
    <dbReference type="NCBI Taxonomy" id="127596"/>
    <lineage>
        <taxon>Eukaryota</taxon>
        <taxon>Fungi</taxon>
        <taxon>Dikarya</taxon>
        <taxon>Ascomycota</taxon>
        <taxon>Pezizomycotina</taxon>
        <taxon>Sordariomycetes</taxon>
        <taxon>Sordariomycetidae</taxon>
        <taxon>Diaporthales</taxon>
        <taxon>Diaporthaceae</taxon>
        <taxon>Diaporthe</taxon>
    </lineage>
</organism>
<feature type="transmembrane region" description="Helical" evidence="7">
    <location>
        <begin position="223"/>
        <end position="242"/>
    </location>
</feature>
<feature type="transmembrane region" description="Helical" evidence="7">
    <location>
        <begin position="388"/>
        <end position="410"/>
    </location>
</feature>
<reference evidence="9 10" key="1">
    <citation type="journal article" date="2024" name="IMA Fungus">
        <title>IMA Genome - F19 : A genome assembly and annotation guide to empower mycologists, including annotated draft genome sequences of Ceratocystis pirilliformis, Diaporthe australafricana, Fusarium ophioides, Paecilomyces lecythidis, and Sporothrix stenoceras.</title>
        <authorList>
            <person name="Aylward J."/>
            <person name="Wilson A.M."/>
            <person name="Visagie C.M."/>
            <person name="Spraker J."/>
            <person name="Barnes I."/>
            <person name="Buitendag C."/>
            <person name="Ceriani C."/>
            <person name="Del Mar Angel L."/>
            <person name="du Plessis D."/>
            <person name="Fuchs T."/>
            <person name="Gasser K."/>
            <person name="Kramer D."/>
            <person name="Li W."/>
            <person name="Munsamy K."/>
            <person name="Piso A."/>
            <person name="Price J.L."/>
            <person name="Sonnekus B."/>
            <person name="Thomas C."/>
            <person name="van der Nest A."/>
            <person name="van Dijk A."/>
            <person name="van Heerden A."/>
            <person name="van Vuuren N."/>
            <person name="Yilmaz N."/>
            <person name="Duong T.A."/>
            <person name="van der Merwe N.A."/>
            <person name="Wingfield M.J."/>
            <person name="Wingfield B.D."/>
        </authorList>
    </citation>
    <scope>NUCLEOTIDE SEQUENCE [LARGE SCALE GENOMIC DNA]</scope>
    <source>
        <strain evidence="9 10">CMW 18300</strain>
    </source>
</reference>
<evidence type="ECO:0000313" key="9">
    <source>
        <dbReference type="EMBL" id="KAL1867475.1"/>
    </source>
</evidence>
<feature type="transmembrane region" description="Helical" evidence="7">
    <location>
        <begin position="422"/>
        <end position="443"/>
    </location>
</feature>
<keyword evidence="10" id="KW-1185">Reference proteome</keyword>
<feature type="transmembrane region" description="Helical" evidence="7">
    <location>
        <begin position="358"/>
        <end position="376"/>
    </location>
</feature>
<evidence type="ECO:0000313" key="10">
    <source>
        <dbReference type="Proteomes" id="UP001583177"/>
    </source>
</evidence>
<feature type="transmembrane region" description="Helical" evidence="7">
    <location>
        <begin position="182"/>
        <end position="202"/>
    </location>
</feature>
<evidence type="ECO:0000256" key="4">
    <source>
        <dbReference type="ARBA" id="ARBA00022989"/>
    </source>
</evidence>
<sequence length="558" mass="59765">MKDDTGKMASQASLEIITEGSQSRWRFYGVFIPLCCLSFISALDVAIVTVALPTITQDVGGARQYIWIANSFVVASCVVQPFAGQLADVFGRRSPLITSVALFALGSGIAGGASNVAMLIAGRTTQGLGAGGIYVLIDIVCCDLVPLRERGKWLGLMFSWSGVGAALGSPVGGALAEANWRWIFYMNIPICGVALAGLLLLMRVNGGTASAQHRGLAAKFKRLDITGNAIFIPSMIALLIGLVEGGNVHSWSSWRIVVPLVLGVLGWIVFHIQQSFASFPSVPPRLFGNRTSATAYFLAFTSSILIQAPAYFLPVYFQAVLGTTTLQSGTYFLPFALGMLIFAAAAGVVLAKVGAYRPLHAFAFAVIAITFGLFTLMDSNTSKVAWAFFELIGSVGTGFTLSTLLPAIMAPLADADTAVSSATYSFGYVWGVTLPSIIFNAVVNQNVHVISDTTLQAQLRDGAAYSFASQMHRIKQKGGLAAGVIAQIDQVYTRSLKAIWWVCLGISIISFFAVGLERGLELRKELDTEYGLDDRRKSPKKLRLPGMQVRRRNIATRG</sequence>
<dbReference type="Proteomes" id="UP001583177">
    <property type="component" value="Unassembled WGS sequence"/>
</dbReference>
<proteinExistence type="predicted"/>
<evidence type="ECO:0000256" key="6">
    <source>
        <dbReference type="ARBA" id="ARBA00023180"/>
    </source>
</evidence>
<comment type="caution">
    <text evidence="9">The sequence shown here is derived from an EMBL/GenBank/DDBJ whole genome shotgun (WGS) entry which is preliminary data.</text>
</comment>
<feature type="transmembrane region" description="Helical" evidence="7">
    <location>
        <begin position="332"/>
        <end position="351"/>
    </location>
</feature>
<dbReference type="Gene3D" id="1.20.1250.20">
    <property type="entry name" value="MFS general substrate transporter like domains"/>
    <property type="match status" value="1"/>
</dbReference>
<feature type="transmembrane region" description="Helical" evidence="7">
    <location>
        <begin position="96"/>
        <end position="121"/>
    </location>
</feature>
<gene>
    <name evidence="9" type="ORF">Daus18300_006319</name>
</gene>
<keyword evidence="2" id="KW-0813">Transport</keyword>
<comment type="subcellular location">
    <subcellularLocation>
        <location evidence="1">Membrane</location>
        <topology evidence="1">Multi-pass membrane protein</topology>
    </subcellularLocation>
</comment>
<dbReference type="InterPro" id="IPR011701">
    <property type="entry name" value="MFS"/>
</dbReference>
<evidence type="ECO:0000256" key="1">
    <source>
        <dbReference type="ARBA" id="ARBA00004141"/>
    </source>
</evidence>
<name>A0ABR3WUY9_9PEZI</name>
<feature type="transmembrane region" description="Helical" evidence="7">
    <location>
        <begin position="27"/>
        <end position="52"/>
    </location>
</feature>
<dbReference type="PANTHER" id="PTHR23501">
    <property type="entry name" value="MAJOR FACILITATOR SUPERFAMILY"/>
    <property type="match status" value="1"/>
</dbReference>